<reference evidence="1 2" key="2">
    <citation type="journal article" date="2014" name="Int. J. Syst. Evol. Microbiol.">
        <title>Methanobacterium paludis sp. nov. and a novel strain of Methanobacterium lacus isolated from northern peatlands.</title>
        <authorList>
            <person name="Cadillo-Quiroz H."/>
            <person name="Brauer S.L."/>
            <person name="Goodson N."/>
            <person name="Yavitt J.B."/>
            <person name="Zinder S.H."/>
        </authorList>
    </citation>
    <scope>NUCLEOTIDE SEQUENCE [LARGE SCALE GENOMIC DNA]</scope>
    <source>
        <strain evidence="1 2">AL-21</strain>
    </source>
</reference>
<keyword evidence="1" id="KW-0808">Transferase</keyword>
<dbReference type="Proteomes" id="UP000007490">
    <property type="component" value="Chromosome"/>
</dbReference>
<dbReference type="HOGENOM" id="CLU_119371_0_0_2"/>
<dbReference type="KEGG" id="mel:Metbo_2041"/>
<organism evidence="1 2">
    <name type="scientific">Methanobacterium lacus (strain AL-21)</name>
    <dbReference type="NCBI Taxonomy" id="877455"/>
    <lineage>
        <taxon>Archaea</taxon>
        <taxon>Methanobacteriati</taxon>
        <taxon>Methanobacteriota</taxon>
        <taxon>Methanomada group</taxon>
        <taxon>Methanobacteria</taxon>
        <taxon>Methanobacteriales</taxon>
        <taxon>Methanobacteriaceae</taxon>
        <taxon>Methanobacterium</taxon>
    </lineage>
</organism>
<dbReference type="RefSeq" id="WP_013645611.1">
    <property type="nucleotide sequence ID" value="NC_015216.1"/>
</dbReference>
<dbReference type="NCBIfam" id="NF003122">
    <property type="entry name" value="PRK04040.1"/>
    <property type="match status" value="1"/>
</dbReference>
<name>F0TBJ1_METLA</name>
<dbReference type="GeneID" id="10278502"/>
<proteinExistence type="predicted"/>
<dbReference type="Pfam" id="PF13207">
    <property type="entry name" value="AAA_17"/>
    <property type="match status" value="1"/>
</dbReference>
<dbReference type="OrthoDB" id="8730at2157"/>
<dbReference type="SUPFAM" id="SSF52540">
    <property type="entry name" value="P-loop containing nucleoside triphosphate hydrolases"/>
    <property type="match status" value="1"/>
</dbReference>
<dbReference type="GO" id="GO:0016301">
    <property type="term" value="F:kinase activity"/>
    <property type="evidence" value="ECO:0007669"/>
    <property type="project" value="UniProtKB-KW"/>
</dbReference>
<gene>
    <name evidence="1" type="ordered locus">Metbo_2041</name>
</gene>
<dbReference type="AlphaFoldDB" id="F0TBJ1"/>
<keyword evidence="1" id="KW-0418">Kinase</keyword>
<evidence type="ECO:0000313" key="2">
    <source>
        <dbReference type="Proteomes" id="UP000007490"/>
    </source>
</evidence>
<accession>F0TBJ1</accession>
<dbReference type="eggNOG" id="arCOG01039">
    <property type="taxonomic scope" value="Archaea"/>
</dbReference>
<sequence>MNWNITALVGVPGVGKTSLCKTATGQVGIKYVNYGELMLEVATSNDLASSQGEMFHLKLEVQEFIWKQAAIQVRTMAKNQNLLVDLHGLDISDEGYIQSLPIETFCPDLIVIVEASYEDIMLRRMGDDTRNRSLVDLKSLEEQFQLLRMSMMSAAVLCSAFVKILHNDDLDSCVTELVSLLSKGS</sequence>
<dbReference type="InterPro" id="IPR027417">
    <property type="entry name" value="P-loop_NTPase"/>
</dbReference>
<dbReference type="Gene3D" id="3.40.50.300">
    <property type="entry name" value="P-loop containing nucleotide triphosphate hydrolases"/>
    <property type="match status" value="1"/>
</dbReference>
<evidence type="ECO:0000313" key="1">
    <source>
        <dbReference type="EMBL" id="ADZ10260.1"/>
    </source>
</evidence>
<reference evidence="2" key="1">
    <citation type="submission" date="2011-02" db="EMBL/GenBank/DDBJ databases">
        <title>Complete sequence of Methanobacterium sp. AL-21.</title>
        <authorList>
            <consortium name="US DOE Joint Genome Institute"/>
            <person name="Lucas S."/>
            <person name="Copeland A."/>
            <person name="Lapidus A."/>
            <person name="Cheng J.-F."/>
            <person name="Goodwin L."/>
            <person name="Pitluck S."/>
            <person name="Chertkov O."/>
            <person name="Detter J.C."/>
            <person name="Han C."/>
            <person name="Tapia R."/>
            <person name="Land M."/>
            <person name="Hauser L."/>
            <person name="Kyrpides N."/>
            <person name="Ivanova N."/>
            <person name="Mikhailova N."/>
            <person name="Pagani I."/>
            <person name="Cadillo-Quiroz H."/>
            <person name="Imachi H."/>
            <person name="Zinder S."/>
            <person name="Liu W."/>
            <person name="Woyke T."/>
        </authorList>
    </citation>
    <scope>NUCLEOTIDE SEQUENCE [LARGE SCALE GENOMIC DNA]</scope>
    <source>
        <strain evidence="2">AL-21</strain>
    </source>
</reference>
<keyword evidence="2" id="KW-1185">Reference proteome</keyword>
<dbReference type="STRING" id="877455.Metbo_2041"/>
<dbReference type="EMBL" id="CP002551">
    <property type="protein sequence ID" value="ADZ10260.1"/>
    <property type="molecule type" value="Genomic_DNA"/>
</dbReference>
<protein>
    <submittedName>
        <fullName evidence="1">Adenylate kinase</fullName>
    </submittedName>
</protein>